<feature type="domain" description="Ammonium transporter AmtB-like" evidence="7">
    <location>
        <begin position="33"/>
        <end position="138"/>
    </location>
</feature>
<feature type="transmembrane region" description="Helical" evidence="5">
    <location>
        <begin position="61"/>
        <end position="78"/>
    </location>
</feature>
<feature type="transmembrane region" description="Helical" evidence="5">
    <location>
        <begin position="121"/>
        <end position="154"/>
    </location>
</feature>
<evidence type="ECO:0000256" key="1">
    <source>
        <dbReference type="ARBA" id="ARBA00004141"/>
    </source>
</evidence>
<keyword evidence="9" id="KW-1185">Reference proteome</keyword>
<dbReference type="Gene3D" id="1.10.3430.10">
    <property type="entry name" value="Ammonium transporter AmtB like domains"/>
    <property type="match status" value="1"/>
</dbReference>
<evidence type="ECO:0000259" key="7">
    <source>
        <dbReference type="Pfam" id="PF00909"/>
    </source>
</evidence>
<keyword evidence="2 5" id="KW-0812">Transmembrane</keyword>
<dbReference type="AlphaFoldDB" id="A0A2G9UPP4"/>
<keyword evidence="3 5" id="KW-1133">Transmembrane helix</keyword>
<evidence type="ECO:0000256" key="4">
    <source>
        <dbReference type="ARBA" id="ARBA00023136"/>
    </source>
</evidence>
<feature type="chain" id="PRO_5013809303" evidence="6">
    <location>
        <begin position="17"/>
        <end position="156"/>
    </location>
</feature>
<gene>
    <name evidence="8" type="ORF">TELCIR_05941</name>
</gene>
<evidence type="ECO:0000256" key="2">
    <source>
        <dbReference type="ARBA" id="ARBA00022692"/>
    </source>
</evidence>
<sequence length="156" mass="17536">MMFLVLFSIFCRYIDPLDDSKRIYSGTDYPCEDVHLMIFVGFGFLMAFLKRYGFSAVSVNLLLSAFVIQWAMLLRGFLSKQFQETRTFTLGVPEMMCADNSCAVVLITMGVLLGRMTPVQFLLLAFFETSLAVLVDHVIVDILHLVSTIIIIVGNG</sequence>
<comment type="subcellular location">
    <subcellularLocation>
        <location evidence="1">Membrane</location>
        <topology evidence="1">Multi-pass membrane protein</topology>
    </subcellularLocation>
</comment>
<evidence type="ECO:0000256" key="6">
    <source>
        <dbReference type="SAM" id="SignalP"/>
    </source>
</evidence>
<dbReference type="EMBL" id="KZ345760">
    <property type="protein sequence ID" value="PIO72133.1"/>
    <property type="molecule type" value="Genomic_DNA"/>
</dbReference>
<dbReference type="Pfam" id="PF00909">
    <property type="entry name" value="Ammonium_transp"/>
    <property type="match status" value="1"/>
</dbReference>
<organism evidence="8 9">
    <name type="scientific">Teladorsagia circumcincta</name>
    <name type="common">Brown stomach worm</name>
    <name type="synonym">Ostertagia circumcincta</name>
    <dbReference type="NCBI Taxonomy" id="45464"/>
    <lineage>
        <taxon>Eukaryota</taxon>
        <taxon>Metazoa</taxon>
        <taxon>Ecdysozoa</taxon>
        <taxon>Nematoda</taxon>
        <taxon>Chromadorea</taxon>
        <taxon>Rhabditida</taxon>
        <taxon>Rhabditina</taxon>
        <taxon>Rhabditomorpha</taxon>
        <taxon>Strongyloidea</taxon>
        <taxon>Trichostrongylidae</taxon>
        <taxon>Teladorsagia</taxon>
    </lineage>
</organism>
<name>A0A2G9UPP4_TELCI</name>
<evidence type="ECO:0000313" key="8">
    <source>
        <dbReference type="EMBL" id="PIO72133.1"/>
    </source>
</evidence>
<reference evidence="8 9" key="1">
    <citation type="submission" date="2015-09" db="EMBL/GenBank/DDBJ databases">
        <title>Draft genome of the parasitic nematode Teladorsagia circumcincta isolate WARC Sus (inbred).</title>
        <authorList>
            <person name="Mitreva M."/>
        </authorList>
    </citation>
    <scope>NUCLEOTIDE SEQUENCE [LARGE SCALE GENOMIC DNA]</scope>
    <source>
        <strain evidence="8 9">S</strain>
    </source>
</reference>
<dbReference type="Proteomes" id="UP000230423">
    <property type="component" value="Unassembled WGS sequence"/>
</dbReference>
<proteinExistence type="predicted"/>
<evidence type="ECO:0000256" key="5">
    <source>
        <dbReference type="SAM" id="Phobius"/>
    </source>
</evidence>
<evidence type="ECO:0000313" key="9">
    <source>
        <dbReference type="Proteomes" id="UP000230423"/>
    </source>
</evidence>
<keyword evidence="6" id="KW-0732">Signal</keyword>
<dbReference type="SUPFAM" id="SSF111352">
    <property type="entry name" value="Ammonium transporter"/>
    <property type="match status" value="1"/>
</dbReference>
<keyword evidence="4 5" id="KW-0472">Membrane</keyword>
<dbReference type="InterPro" id="IPR029020">
    <property type="entry name" value="Ammonium/urea_transptr"/>
</dbReference>
<dbReference type="PRINTS" id="PR00342">
    <property type="entry name" value="RHESUSRHD"/>
</dbReference>
<dbReference type="GO" id="GO:0005886">
    <property type="term" value="C:plasma membrane"/>
    <property type="evidence" value="ECO:0007669"/>
    <property type="project" value="InterPro"/>
</dbReference>
<dbReference type="GO" id="GO:0008519">
    <property type="term" value="F:ammonium channel activity"/>
    <property type="evidence" value="ECO:0007669"/>
    <property type="project" value="InterPro"/>
</dbReference>
<feature type="signal peptide" evidence="6">
    <location>
        <begin position="1"/>
        <end position="16"/>
    </location>
</feature>
<protein>
    <submittedName>
        <fullName evidence="8">Rhesus blood group-associated glycoprotein</fullName>
    </submittedName>
</protein>
<dbReference type="InterPro" id="IPR024041">
    <property type="entry name" value="NH4_transpt_AmtB-like_dom"/>
</dbReference>
<evidence type="ECO:0000256" key="3">
    <source>
        <dbReference type="ARBA" id="ARBA00022989"/>
    </source>
</evidence>
<dbReference type="OrthoDB" id="534912at2759"/>
<dbReference type="InterPro" id="IPR002229">
    <property type="entry name" value="RhesusRHD"/>
</dbReference>
<accession>A0A2G9UPP4</accession>